<feature type="transmembrane region" description="Helical" evidence="2">
    <location>
        <begin position="12"/>
        <end position="35"/>
    </location>
</feature>
<feature type="region of interest" description="Disordered" evidence="1">
    <location>
        <begin position="201"/>
        <end position="223"/>
    </location>
</feature>
<evidence type="ECO:0000313" key="3">
    <source>
        <dbReference type="EMBL" id="EIJ89030.1"/>
    </source>
</evidence>
<dbReference type="VEuPathDB" id="MicrosporidiaDB:NEQG_00849"/>
<dbReference type="InParanoid" id="I3EII3"/>
<sequence length="261" mass="29599">MKLDNYTIKVIIGISCIAVGLLCIFIPVVITIINIKSGYEQVTTVEMSDNPSNHNLLHREQEVPLFYTHSTINNPDGPLYNNTVIESDESGPSALHNRKDNLLIIFIRTFNTNHNKLLLVLGLMIVMFGSLILLSNKRKEERFFCGTITNDTLINKLRNNEHSVISYDQSYLPPQAVQMPKPDEFSTDPFEIPRASYDYKEYSHGHRPKRGTAQQNPTKPEKSCITRSEWDEIVEAHDKKYADAGISIGLATPDNLCSIYE</sequence>
<protein>
    <submittedName>
        <fullName evidence="3">Uncharacterized protein</fullName>
    </submittedName>
</protein>
<evidence type="ECO:0000313" key="4">
    <source>
        <dbReference type="Proteomes" id="UP000002872"/>
    </source>
</evidence>
<keyword evidence="2" id="KW-0472">Membrane</keyword>
<dbReference type="EMBL" id="GL870877">
    <property type="protein sequence ID" value="EIJ89030.1"/>
    <property type="molecule type" value="Genomic_DNA"/>
</dbReference>
<proteinExistence type="predicted"/>
<feature type="transmembrane region" description="Helical" evidence="2">
    <location>
        <begin position="117"/>
        <end position="134"/>
    </location>
</feature>
<evidence type="ECO:0000256" key="1">
    <source>
        <dbReference type="SAM" id="MobiDB-lite"/>
    </source>
</evidence>
<accession>I3EII3</accession>
<dbReference type="OrthoDB" id="10370021at2759"/>
<reference evidence="3" key="1">
    <citation type="submission" date="2011-01" db="EMBL/GenBank/DDBJ databases">
        <title>The Genome Sequence of Nematocida parisii strain ERTm3.</title>
        <authorList>
            <consortium name="The Broad Institute Genome Sequencing Platform"/>
            <consortium name="The Broad Institute Genome Sequencing Center for Infectious Disease"/>
            <person name="Cuomo C."/>
            <person name="Troemel E."/>
            <person name="Young S.K."/>
            <person name="Zeng Q."/>
            <person name="Gargeya S."/>
            <person name="Fitzgerald M."/>
            <person name="Haas B."/>
            <person name="Abouelleil A."/>
            <person name="Alvarado L."/>
            <person name="Arachchi H.M."/>
            <person name="Berlin A."/>
            <person name="Chapman S.B."/>
            <person name="Gearin G."/>
            <person name="Goldberg J."/>
            <person name="Griggs A."/>
            <person name="Gujja S."/>
            <person name="Hansen M."/>
            <person name="Heiman D."/>
            <person name="Howarth C."/>
            <person name="Larimer J."/>
            <person name="Lui A."/>
            <person name="MacDonald P.J.P."/>
            <person name="McCowen C."/>
            <person name="Montmayeur A."/>
            <person name="Murphy C."/>
            <person name="Neiman D."/>
            <person name="Pearson M."/>
            <person name="Priest M."/>
            <person name="Roberts A."/>
            <person name="Saif S."/>
            <person name="Shea T."/>
            <person name="Sisk P."/>
            <person name="Stolte C."/>
            <person name="Sykes S."/>
            <person name="Wortman J."/>
            <person name="Nusbaum C."/>
            <person name="Birren B."/>
        </authorList>
    </citation>
    <scope>NUCLEOTIDE SEQUENCE</scope>
    <source>
        <strain evidence="3">ERTm3</strain>
    </source>
</reference>
<dbReference type="HOGENOM" id="CLU_1065928_0_0_1"/>
<evidence type="ECO:0000256" key="2">
    <source>
        <dbReference type="SAM" id="Phobius"/>
    </source>
</evidence>
<keyword evidence="4" id="KW-1185">Reference proteome</keyword>
<keyword evidence="2" id="KW-0812">Transmembrane</keyword>
<organism evidence="3 4">
    <name type="scientific">Nematocida parisii (strain ERTm3)</name>
    <name type="common">Nematode killer fungus</name>
    <dbReference type="NCBI Taxonomy" id="935791"/>
    <lineage>
        <taxon>Eukaryota</taxon>
        <taxon>Fungi</taxon>
        <taxon>Fungi incertae sedis</taxon>
        <taxon>Microsporidia</taxon>
        <taxon>Nematocida</taxon>
    </lineage>
</organism>
<name>I3EII3_NEMP3</name>
<dbReference type="Proteomes" id="UP000002872">
    <property type="component" value="Unassembled WGS sequence"/>
</dbReference>
<keyword evidence="2" id="KW-1133">Transmembrane helix</keyword>
<gene>
    <name evidence="3" type="ORF">NEQG_00849</name>
</gene>
<dbReference type="AlphaFoldDB" id="I3EII3"/>